<feature type="region of interest" description="Disordered" evidence="1">
    <location>
        <begin position="159"/>
        <end position="229"/>
    </location>
</feature>
<accession>A0A1I7ZZF5</accession>
<dbReference type="Proteomes" id="UP000095287">
    <property type="component" value="Unplaced"/>
</dbReference>
<keyword evidence="2" id="KW-1185">Reference proteome</keyword>
<organism evidence="2 3">
    <name type="scientific">Steinernema glaseri</name>
    <dbReference type="NCBI Taxonomy" id="37863"/>
    <lineage>
        <taxon>Eukaryota</taxon>
        <taxon>Metazoa</taxon>
        <taxon>Ecdysozoa</taxon>
        <taxon>Nematoda</taxon>
        <taxon>Chromadorea</taxon>
        <taxon>Rhabditida</taxon>
        <taxon>Tylenchina</taxon>
        <taxon>Panagrolaimomorpha</taxon>
        <taxon>Strongyloidoidea</taxon>
        <taxon>Steinernematidae</taxon>
        <taxon>Steinernema</taxon>
    </lineage>
</organism>
<dbReference type="AlphaFoldDB" id="A0A1I7ZZF5"/>
<protein>
    <submittedName>
        <fullName evidence="3">Uncharacterized protein</fullName>
    </submittedName>
</protein>
<sequence length="229" mass="26012">MISRRTASQRAYQSIDRGAKQGADRRRRPRSSARRNDSSRRWNFSVCPPLLLLLIDVFQAIVLEPEVEKLRNSESKSNKIFWGNAEIHGRTLNGKEEKEGKGRKLGLENGRIGNQKVQYIESTEHAQIHGRDDAPREETWEVEAERAYIQAFPTYATGRNKHNLKRKQRKKHLLKRKAEEISLDASSGGRRGSRDSARGDETLRVCGVSTPHSTNPSGEERWGSPPDSS</sequence>
<proteinExistence type="predicted"/>
<feature type="compositionally biased region" description="Polar residues" evidence="1">
    <location>
        <begin position="1"/>
        <end position="12"/>
    </location>
</feature>
<feature type="region of interest" description="Disordered" evidence="1">
    <location>
        <begin position="1"/>
        <end position="40"/>
    </location>
</feature>
<name>A0A1I7ZZF5_9BILA</name>
<evidence type="ECO:0000256" key="1">
    <source>
        <dbReference type="SAM" id="MobiDB-lite"/>
    </source>
</evidence>
<evidence type="ECO:0000313" key="2">
    <source>
        <dbReference type="Proteomes" id="UP000095287"/>
    </source>
</evidence>
<evidence type="ECO:0000313" key="3">
    <source>
        <dbReference type="WBParaSite" id="L893_g31451.t1"/>
    </source>
</evidence>
<dbReference type="WBParaSite" id="L893_g31451.t1">
    <property type="protein sequence ID" value="L893_g31451.t1"/>
    <property type="gene ID" value="L893_g31451"/>
</dbReference>
<feature type="compositionally biased region" description="Basic residues" evidence="1">
    <location>
        <begin position="159"/>
        <end position="175"/>
    </location>
</feature>
<reference evidence="3" key="1">
    <citation type="submission" date="2016-11" db="UniProtKB">
        <authorList>
            <consortium name="WormBaseParasite"/>
        </authorList>
    </citation>
    <scope>IDENTIFICATION</scope>
</reference>
<feature type="compositionally biased region" description="Basic and acidic residues" evidence="1">
    <location>
        <begin position="192"/>
        <end position="203"/>
    </location>
</feature>